<reference evidence="2" key="1">
    <citation type="submission" date="2019-10" db="EMBL/GenBank/DDBJ databases">
        <title>Draft genome sequence of Panacibacter sp. KCS-6.</title>
        <authorList>
            <person name="Yim K.J."/>
        </authorList>
    </citation>
    <scope>NUCLEOTIDE SEQUENCE</scope>
    <source>
        <strain evidence="2">KCS-6</strain>
    </source>
</reference>
<feature type="domain" description="STAS" evidence="1">
    <location>
        <begin position="1"/>
        <end position="114"/>
    </location>
</feature>
<dbReference type="RefSeq" id="WP_171607988.1">
    <property type="nucleotide sequence ID" value="NZ_WHPF01000007.1"/>
</dbReference>
<dbReference type="SUPFAM" id="SSF52091">
    <property type="entry name" value="SpoIIaa-like"/>
    <property type="match status" value="1"/>
</dbReference>
<dbReference type="Gene3D" id="3.30.750.24">
    <property type="entry name" value="STAS domain"/>
    <property type="match status" value="1"/>
</dbReference>
<dbReference type="InterPro" id="IPR036513">
    <property type="entry name" value="STAS_dom_sf"/>
</dbReference>
<sequence>MNFKIDTKEKFTTITSMQIDLSDNLTEKLIASATRCLSHAPKNVILNLSSVQHLTETGAHQLARLQETFYEKNASLVVCELQTAVEQLLEQWQLNEVINIVPTESEAWDIVQMEEIERELMDDFDELTNE</sequence>
<evidence type="ECO:0000259" key="1">
    <source>
        <dbReference type="PROSITE" id="PS50801"/>
    </source>
</evidence>
<protein>
    <submittedName>
        <fullName evidence="2">STAS domain-containing protein</fullName>
    </submittedName>
</protein>
<keyword evidence="3" id="KW-1185">Reference proteome</keyword>
<evidence type="ECO:0000313" key="2">
    <source>
        <dbReference type="EMBL" id="NNV56048.1"/>
    </source>
</evidence>
<name>A0A8J8FFN1_9BACT</name>
<organism evidence="2 3">
    <name type="scientific">Limnovirga soli</name>
    <dbReference type="NCBI Taxonomy" id="2656915"/>
    <lineage>
        <taxon>Bacteria</taxon>
        <taxon>Pseudomonadati</taxon>
        <taxon>Bacteroidota</taxon>
        <taxon>Chitinophagia</taxon>
        <taxon>Chitinophagales</taxon>
        <taxon>Chitinophagaceae</taxon>
        <taxon>Limnovirga</taxon>
    </lineage>
</organism>
<dbReference type="PROSITE" id="PS50801">
    <property type="entry name" value="STAS"/>
    <property type="match status" value="1"/>
</dbReference>
<dbReference type="Proteomes" id="UP000598971">
    <property type="component" value="Unassembled WGS sequence"/>
</dbReference>
<evidence type="ECO:0000313" key="3">
    <source>
        <dbReference type="Proteomes" id="UP000598971"/>
    </source>
</evidence>
<comment type="caution">
    <text evidence="2">The sequence shown here is derived from an EMBL/GenBank/DDBJ whole genome shotgun (WGS) entry which is preliminary data.</text>
</comment>
<gene>
    <name evidence="2" type="ORF">GD597_11305</name>
</gene>
<dbReference type="AlphaFoldDB" id="A0A8J8FFN1"/>
<dbReference type="InterPro" id="IPR002645">
    <property type="entry name" value="STAS_dom"/>
</dbReference>
<dbReference type="Pfam" id="PF01740">
    <property type="entry name" value="STAS"/>
    <property type="match status" value="1"/>
</dbReference>
<proteinExistence type="predicted"/>
<dbReference type="EMBL" id="WHPF01000007">
    <property type="protein sequence ID" value="NNV56048.1"/>
    <property type="molecule type" value="Genomic_DNA"/>
</dbReference>
<accession>A0A8J8FFN1</accession>